<comment type="caution">
    <text evidence="2">The sequence shown here is derived from an EMBL/GenBank/DDBJ whole genome shotgun (WGS) entry which is preliminary data.</text>
</comment>
<evidence type="ECO:0000313" key="3">
    <source>
        <dbReference type="Proteomes" id="UP000823388"/>
    </source>
</evidence>
<accession>A0A8T0PW22</accession>
<gene>
    <name evidence="2" type="ORF">PVAP13_7NG086178</name>
</gene>
<dbReference type="EMBL" id="CM029050">
    <property type="protein sequence ID" value="KAG2564669.1"/>
    <property type="molecule type" value="Genomic_DNA"/>
</dbReference>
<reference evidence="2" key="1">
    <citation type="submission" date="2020-05" db="EMBL/GenBank/DDBJ databases">
        <title>WGS assembly of Panicum virgatum.</title>
        <authorList>
            <person name="Lovell J.T."/>
            <person name="Jenkins J."/>
            <person name="Shu S."/>
            <person name="Juenger T.E."/>
            <person name="Schmutz J."/>
        </authorList>
    </citation>
    <scope>NUCLEOTIDE SEQUENCE</scope>
    <source>
        <strain evidence="2">AP13</strain>
    </source>
</reference>
<feature type="region of interest" description="Disordered" evidence="1">
    <location>
        <begin position="90"/>
        <end position="109"/>
    </location>
</feature>
<organism evidence="2 3">
    <name type="scientific">Panicum virgatum</name>
    <name type="common">Blackwell switchgrass</name>
    <dbReference type="NCBI Taxonomy" id="38727"/>
    <lineage>
        <taxon>Eukaryota</taxon>
        <taxon>Viridiplantae</taxon>
        <taxon>Streptophyta</taxon>
        <taxon>Embryophyta</taxon>
        <taxon>Tracheophyta</taxon>
        <taxon>Spermatophyta</taxon>
        <taxon>Magnoliopsida</taxon>
        <taxon>Liliopsida</taxon>
        <taxon>Poales</taxon>
        <taxon>Poaceae</taxon>
        <taxon>PACMAD clade</taxon>
        <taxon>Panicoideae</taxon>
        <taxon>Panicodae</taxon>
        <taxon>Paniceae</taxon>
        <taxon>Panicinae</taxon>
        <taxon>Panicum</taxon>
        <taxon>Panicum sect. Hiantes</taxon>
    </lineage>
</organism>
<feature type="compositionally biased region" description="Basic residues" evidence="1">
    <location>
        <begin position="62"/>
        <end position="72"/>
    </location>
</feature>
<protein>
    <submittedName>
        <fullName evidence="2">Uncharacterized protein</fullName>
    </submittedName>
</protein>
<sequence length="268" mass="27951">MENHFRGGPGRHPPLQIVLYKYLPRRELETFSDRASGTPSGCRNFSCLSPVAAPPARPAATRPRRRRSHRGRTSLPAPWSLPAAAPSSTGSAFRAAAPSPTGGVSAAAPSSTGGPLFFLALEVLRPSPNSAEPYPRRIEACAAEATCAPAPERRPLVDLCSPAALRQIDPAVSFLVTSSSSPTHSPWVLALLPPGSSRSCSPPPPPPATSRPCTGLRGTAAAPLPPCLPHLLASLPCTGRTLPPSCLDVAMAMPMVCGSWGWAGPHTY</sequence>
<keyword evidence="3" id="KW-1185">Reference proteome</keyword>
<feature type="region of interest" description="Disordered" evidence="1">
    <location>
        <begin position="53"/>
        <end position="82"/>
    </location>
</feature>
<dbReference type="AlphaFoldDB" id="A0A8T0PW22"/>
<dbReference type="Proteomes" id="UP000823388">
    <property type="component" value="Chromosome 7N"/>
</dbReference>
<proteinExistence type="predicted"/>
<name>A0A8T0PW22_PANVG</name>
<evidence type="ECO:0000256" key="1">
    <source>
        <dbReference type="SAM" id="MobiDB-lite"/>
    </source>
</evidence>
<evidence type="ECO:0000313" key="2">
    <source>
        <dbReference type="EMBL" id="KAG2564669.1"/>
    </source>
</evidence>